<evidence type="ECO:0000256" key="7">
    <source>
        <dbReference type="ARBA" id="ARBA00047754"/>
    </source>
</evidence>
<accession>A0ABU0LYI6</accession>
<evidence type="ECO:0000256" key="9">
    <source>
        <dbReference type="SAM" id="Phobius"/>
    </source>
</evidence>
<dbReference type="CDD" id="cd01049">
    <property type="entry name" value="RNRR2"/>
    <property type="match status" value="1"/>
</dbReference>
<dbReference type="RefSeq" id="WP_256547547.1">
    <property type="nucleotide sequence ID" value="NZ_CP101809.1"/>
</dbReference>
<dbReference type="InterPro" id="IPR033909">
    <property type="entry name" value="RNR_small"/>
</dbReference>
<dbReference type="InterPro" id="IPR009078">
    <property type="entry name" value="Ferritin-like_SF"/>
</dbReference>
<evidence type="ECO:0000256" key="2">
    <source>
        <dbReference type="ARBA" id="ARBA00011209"/>
    </source>
</evidence>
<evidence type="ECO:0000313" key="10">
    <source>
        <dbReference type="EMBL" id="MDQ0513753.1"/>
    </source>
</evidence>
<evidence type="ECO:0000256" key="3">
    <source>
        <dbReference type="ARBA" id="ARBA00022723"/>
    </source>
</evidence>
<dbReference type="GO" id="GO:0004748">
    <property type="term" value="F:ribonucleoside-diphosphate reductase activity, thioredoxin disulfide as acceptor"/>
    <property type="evidence" value="ECO:0007669"/>
    <property type="project" value="UniProtKB-EC"/>
</dbReference>
<dbReference type="Pfam" id="PF00268">
    <property type="entry name" value="Ribonuc_red_sm"/>
    <property type="match status" value="1"/>
</dbReference>
<dbReference type="NCBIfam" id="TIGR04171">
    <property type="entry name" value="RNR_1b_NrdF"/>
    <property type="match status" value="1"/>
</dbReference>
<dbReference type="Gene3D" id="1.10.620.20">
    <property type="entry name" value="Ribonucleotide Reductase, subunit A"/>
    <property type="match status" value="1"/>
</dbReference>
<keyword evidence="9" id="KW-0472">Membrane</keyword>
<comment type="caution">
    <text evidence="10">The sequence shown here is derived from an EMBL/GenBank/DDBJ whole genome shotgun (WGS) entry which is preliminary data.</text>
</comment>
<comment type="subunit">
    <text evidence="2">Tetramer of two alpha and two beta subunits.</text>
</comment>
<name>A0ABU0LYI6_9BACT</name>
<dbReference type="PANTHER" id="PTHR23409:SF18">
    <property type="entry name" value="RIBONUCLEOSIDE-DIPHOSPHATE REDUCTASE SUBUNIT M2"/>
    <property type="match status" value="1"/>
</dbReference>
<dbReference type="NCBIfam" id="NF007183">
    <property type="entry name" value="PRK09614.1-2"/>
    <property type="match status" value="1"/>
</dbReference>
<reference evidence="10" key="1">
    <citation type="submission" date="2023-07" db="EMBL/GenBank/DDBJ databases">
        <title>Genomic Encyclopedia of Type Strains, Phase IV (KMG-IV): sequencing the most valuable type-strain genomes for metagenomic binning, comparative biology and taxonomic classification.</title>
        <authorList>
            <person name="Goeker M."/>
        </authorList>
    </citation>
    <scope>NUCLEOTIDE SEQUENCE [LARGE SCALE GENOMIC DNA]</scope>
    <source>
        <strain evidence="10">DSM 21204</strain>
    </source>
</reference>
<protein>
    <recommendedName>
        <fullName evidence="8">Ribonucleoside-diphosphate reductase subunit beta</fullName>
        <ecNumber evidence="8">1.17.4.1</ecNumber>
    </recommendedName>
</protein>
<dbReference type="InterPro" id="IPR026494">
    <property type="entry name" value="RNR_NrdF-like"/>
</dbReference>
<evidence type="ECO:0000256" key="5">
    <source>
        <dbReference type="ARBA" id="ARBA00023004"/>
    </source>
</evidence>
<dbReference type="Proteomes" id="UP001240643">
    <property type="component" value="Unassembled WGS sequence"/>
</dbReference>
<keyword evidence="9" id="KW-1133">Transmembrane helix</keyword>
<proteinExistence type="inferred from homology"/>
<dbReference type="InterPro" id="IPR000358">
    <property type="entry name" value="RNR_small_fam"/>
</dbReference>
<comment type="similarity">
    <text evidence="1 8">Belongs to the ribonucleoside diphosphate reductase small chain family.</text>
</comment>
<keyword evidence="3 8" id="KW-0479">Metal-binding</keyword>
<keyword evidence="4 8" id="KW-0560">Oxidoreductase</keyword>
<keyword evidence="11" id="KW-1185">Reference proteome</keyword>
<keyword evidence="5 8" id="KW-0408">Iron</keyword>
<evidence type="ECO:0000313" key="11">
    <source>
        <dbReference type="Proteomes" id="UP001240643"/>
    </source>
</evidence>
<feature type="transmembrane region" description="Helical" evidence="9">
    <location>
        <begin position="151"/>
        <end position="175"/>
    </location>
</feature>
<comment type="cofactor">
    <cofactor evidence="8">
        <name>Fe cation</name>
        <dbReference type="ChEBI" id="CHEBI:24875"/>
    </cofactor>
    <text evidence="8">Binds 2 iron ions per subunit.</text>
</comment>
<dbReference type="EC" id="1.17.4.1" evidence="8"/>
<dbReference type="PANTHER" id="PTHR23409">
    <property type="entry name" value="RIBONUCLEOSIDE-DIPHOSPHATE REDUCTASE SMALL CHAIN"/>
    <property type="match status" value="1"/>
</dbReference>
<dbReference type="SUPFAM" id="SSF47240">
    <property type="entry name" value="Ferritin-like"/>
    <property type="match status" value="1"/>
</dbReference>
<dbReference type="EMBL" id="JAUSWO010000001">
    <property type="protein sequence ID" value="MDQ0513753.1"/>
    <property type="molecule type" value="Genomic_DNA"/>
</dbReference>
<evidence type="ECO:0000256" key="1">
    <source>
        <dbReference type="ARBA" id="ARBA00009303"/>
    </source>
</evidence>
<keyword evidence="9" id="KW-0812">Transmembrane</keyword>
<evidence type="ECO:0000256" key="4">
    <source>
        <dbReference type="ARBA" id="ARBA00023002"/>
    </source>
</evidence>
<dbReference type="InterPro" id="IPR012348">
    <property type="entry name" value="RNR-like"/>
</dbReference>
<sequence length="323" mass="37520">MKNKLKAVNWNQMEDEYSKIFWDQNVRQFWVDEEIPLSSDKLQWETKLNKDEQDLYEKVLSGLTLLDTYQGAVGMTNLSLNLTNLHSKATVQFMGMMEQMHAKSYSSIFSTLSSSERIDQLFKWVENEPALQKKLGIVLSYYENIHNDEDLYMAMVASVFLESFLFYSGFFYPLYLAGSGLMMSSAEIINLIVRDEAIHGLYIGLLASKKFKEFDEKTQGELQFRVIHLLEELMEVEREYTKNLYDKVGLTEQVLTYVEYNANKAMQNLGFDSQYTTVQEDVNPIVLNGINTGTKNHDFFSTKGNGYIKSTKIEEIRDEDFEF</sequence>
<comment type="catalytic activity">
    <reaction evidence="7 8">
        <text>a 2'-deoxyribonucleoside 5'-diphosphate + [thioredoxin]-disulfide + H2O = a ribonucleoside 5'-diphosphate + [thioredoxin]-dithiol</text>
        <dbReference type="Rhea" id="RHEA:23252"/>
        <dbReference type="Rhea" id="RHEA-COMP:10698"/>
        <dbReference type="Rhea" id="RHEA-COMP:10700"/>
        <dbReference type="ChEBI" id="CHEBI:15377"/>
        <dbReference type="ChEBI" id="CHEBI:29950"/>
        <dbReference type="ChEBI" id="CHEBI:50058"/>
        <dbReference type="ChEBI" id="CHEBI:57930"/>
        <dbReference type="ChEBI" id="CHEBI:73316"/>
        <dbReference type="EC" id="1.17.4.1"/>
    </reaction>
</comment>
<evidence type="ECO:0000256" key="6">
    <source>
        <dbReference type="ARBA" id="ARBA00023116"/>
    </source>
</evidence>
<organism evidence="10 11">
    <name type="scientific">Mycoplasmoides fastidiosum</name>
    <dbReference type="NCBI Taxonomy" id="92758"/>
    <lineage>
        <taxon>Bacteria</taxon>
        <taxon>Bacillati</taxon>
        <taxon>Mycoplasmatota</taxon>
        <taxon>Mycoplasmoidales</taxon>
        <taxon>Mycoplasmoidaceae</taxon>
        <taxon>Mycoplasmoides</taxon>
    </lineage>
</organism>
<dbReference type="PIRSF" id="PIRSF000355">
    <property type="entry name" value="NrdB"/>
    <property type="match status" value="1"/>
</dbReference>
<comment type="function">
    <text evidence="8">Provides the precursors necessary for DNA synthesis. Catalyzes the biosynthesis of deoxyribonucleotides from the corresponding ribonucleotides.</text>
</comment>
<evidence type="ECO:0000256" key="8">
    <source>
        <dbReference type="PIRNR" id="PIRNR000355"/>
    </source>
</evidence>
<keyword evidence="6 8" id="KW-0215">Deoxyribonucleotide synthesis</keyword>
<gene>
    <name evidence="10" type="ORF">J2Z62_000191</name>
</gene>